<keyword evidence="2" id="KW-1185">Reference proteome</keyword>
<dbReference type="GeneID" id="43647579"/>
<gene>
    <name evidence="1" type="ORF">BDV38DRAFT_4483</name>
</gene>
<evidence type="ECO:0000313" key="2">
    <source>
        <dbReference type="Proteomes" id="UP000325672"/>
    </source>
</evidence>
<proteinExistence type="predicted"/>
<evidence type="ECO:0000313" key="1">
    <source>
        <dbReference type="EMBL" id="KAE8143912.1"/>
    </source>
</evidence>
<sequence length="127" mass="15076">MSHMRPKGLEQHQSIKLFLRSRCSFLIVLFTRPSNVFCLFVVTCDCCVFFSFHFPRFCPPTTTRWVVTIPVTRFVYSFRVPSYHIISTDLHVSPAHRSRIGLLQPPRCHFFPRRTIRQHCIEHDTPR</sequence>
<dbReference type="Proteomes" id="UP000325672">
    <property type="component" value="Unassembled WGS sequence"/>
</dbReference>
<dbReference type="OrthoDB" id="10608207at2759"/>
<dbReference type="EMBL" id="ML743551">
    <property type="protein sequence ID" value="KAE8143912.1"/>
    <property type="molecule type" value="Genomic_DNA"/>
</dbReference>
<dbReference type="RefSeq" id="XP_031919975.1">
    <property type="nucleotide sequence ID" value="XM_032063369.1"/>
</dbReference>
<protein>
    <submittedName>
        <fullName evidence="1">Uncharacterized protein</fullName>
    </submittedName>
</protein>
<dbReference type="AlphaFoldDB" id="A0A5N6TC88"/>
<name>A0A5N6TC88_ASPPS</name>
<organism evidence="1 2">
    <name type="scientific">Aspergillus pseudotamarii</name>
    <dbReference type="NCBI Taxonomy" id="132259"/>
    <lineage>
        <taxon>Eukaryota</taxon>
        <taxon>Fungi</taxon>
        <taxon>Dikarya</taxon>
        <taxon>Ascomycota</taxon>
        <taxon>Pezizomycotina</taxon>
        <taxon>Eurotiomycetes</taxon>
        <taxon>Eurotiomycetidae</taxon>
        <taxon>Eurotiales</taxon>
        <taxon>Aspergillaceae</taxon>
        <taxon>Aspergillus</taxon>
        <taxon>Aspergillus subgen. Circumdati</taxon>
    </lineage>
</organism>
<accession>A0A5N6TC88</accession>
<reference evidence="1 2" key="1">
    <citation type="submission" date="2019-04" db="EMBL/GenBank/DDBJ databases">
        <title>Friends and foes A comparative genomics study of 23 Aspergillus species from section Flavi.</title>
        <authorList>
            <consortium name="DOE Joint Genome Institute"/>
            <person name="Kjaerbolling I."/>
            <person name="Vesth T."/>
            <person name="Frisvad J.C."/>
            <person name="Nybo J.L."/>
            <person name="Theobald S."/>
            <person name="Kildgaard S."/>
            <person name="Isbrandt T."/>
            <person name="Kuo A."/>
            <person name="Sato A."/>
            <person name="Lyhne E.K."/>
            <person name="Kogle M.E."/>
            <person name="Wiebenga A."/>
            <person name="Kun R.S."/>
            <person name="Lubbers R.J."/>
            <person name="Makela M.R."/>
            <person name="Barry K."/>
            <person name="Chovatia M."/>
            <person name="Clum A."/>
            <person name="Daum C."/>
            <person name="Haridas S."/>
            <person name="He G."/>
            <person name="LaButti K."/>
            <person name="Lipzen A."/>
            <person name="Mondo S."/>
            <person name="Riley R."/>
            <person name="Salamov A."/>
            <person name="Simmons B.A."/>
            <person name="Magnuson J.K."/>
            <person name="Henrissat B."/>
            <person name="Mortensen U.H."/>
            <person name="Larsen T.O."/>
            <person name="Devries R.P."/>
            <person name="Grigoriev I.V."/>
            <person name="Machida M."/>
            <person name="Baker S.E."/>
            <person name="Andersen M.R."/>
        </authorList>
    </citation>
    <scope>NUCLEOTIDE SEQUENCE [LARGE SCALE GENOMIC DNA]</scope>
    <source>
        <strain evidence="1 2">CBS 117625</strain>
    </source>
</reference>